<evidence type="ECO:0000313" key="3">
    <source>
        <dbReference type="Proteomes" id="UP000239209"/>
    </source>
</evidence>
<dbReference type="Proteomes" id="UP000239209">
    <property type="component" value="Unassembled WGS sequence"/>
</dbReference>
<name>A0A2T0RMC3_9ACTN</name>
<protein>
    <submittedName>
        <fullName evidence="2">Uncharacterized protein</fullName>
    </submittedName>
</protein>
<feature type="transmembrane region" description="Helical" evidence="1">
    <location>
        <begin position="12"/>
        <end position="30"/>
    </location>
</feature>
<evidence type="ECO:0000256" key="1">
    <source>
        <dbReference type="SAM" id="Phobius"/>
    </source>
</evidence>
<dbReference type="EMBL" id="PVZG01000017">
    <property type="protein sequence ID" value="PRY22346.1"/>
    <property type="molecule type" value="Genomic_DNA"/>
</dbReference>
<keyword evidence="1" id="KW-0472">Membrane</keyword>
<feature type="transmembrane region" description="Helical" evidence="1">
    <location>
        <begin position="94"/>
        <end position="117"/>
    </location>
</feature>
<dbReference type="OrthoDB" id="3402382at2"/>
<dbReference type="RefSeq" id="WP_106129909.1">
    <property type="nucleotide sequence ID" value="NZ_PVZG01000017.1"/>
</dbReference>
<proteinExistence type="predicted"/>
<feature type="transmembrane region" description="Helical" evidence="1">
    <location>
        <begin position="239"/>
        <end position="256"/>
    </location>
</feature>
<gene>
    <name evidence="2" type="ORF">CLV70_11750</name>
</gene>
<feature type="transmembrane region" description="Helical" evidence="1">
    <location>
        <begin position="213"/>
        <end position="232"/>
    </location>
</feature>
<feature type="transmembrane region" description="Helical" evidence="1">
    <location>
        <begin position="158"/>
        <end position="176"/>
    </location>
</feature>
<organism evidence="2 3">
    <name type="scientific">Pseudosporangium ferrugineum</name>
    <dbReference type="NCBI Taxonomy" id="439699"/>
    <lineage>
        <taxon>Bacteria</taxon>
        <taxon>Bacillati</taxon>
        <taxon>Actinomycetota</taxon>
        <taxon>Actinomycetes</taxon>
        <taxon>Micromonosporales</taxon>
        <taxon>Micromonosporaceae</taxon>
        <taxon>Pseudosporangium</taxon>
    </lineage>
</organism>
<reference evidence="2 3" key="1">
    <citation type="submission" date="2018-03" db="EMBL/GenBank/DDBJ databases">
        <title>Genomic Encyclopedia of Archaeal and Bacterial Type Strains, Phase II (KMG-II): from individual species to whole genera.</title>
        <authorList>
            <person name="Goeker M."/>
        </authorList>
    </citation>
    <scope>NUCLEOTIDE SEQUENCE [LARGE SCALE GENOMIC DNA]</scope>
    <source>
        <strain evidence="2 3">DSM 45348</strain>
    </source>
</reference>
<feature type="transmembrane region" description="Helical" evidence="1">
    <location>
        <begin position="123"/>
        <end position="146"/>
    </location>
</feature>
<keyword evidence="3" id="KW-1185">Reference proteome</keyword>
<keyword evidence="1" id="KW-0812">Transmembrane</keyword>
<keyword evidence="1" id="KW-1133">Transmembrane helix</keyword>
<dbReference type="AlphaFoldDB" id="A0A2T0RMC3"/>
<comment type="caution">
    <text evidence="2">The sequence shown here is derived from an EMBL/GenBank/DDBJ whole genome shotgun (WGS) entry which is preliminary data.</text>
</comment>
<evidence type="ECO:0000313" key="2">
    <source>
        <dbReference type="EMBL" id="PRY22346.1"/>
    </source>
</evidence>
<accession>A0A2T0RMC3</accession>
<feature type="transmembrane region" description="Helical" evidence="1">
    <location>
        <begin position="50"/>
        <end position="67"/>
    </location>
</feature>
<sequence>MSRILGIELRRSAALGAGLATMLIGTLLLFFAEEIEFEAGWLQLAMSQRLYLGLLWPLALAAGAWQARREDRAKVAELFASTPRPRAQRSAPTLAALAIGVVCGYLLMGVAGGAWIIGTARYLPMSVFAVTAVGLLSLIGAVWVGLGIGRMVPSPATAPALGVAGLALLLTIPMMLRLPFLPQHQGWIATVLSPIYEMNMPTDYQAVPGRASAAQAIWLIGLALAGLMLVTLSSRAARVAALLPLVLGGALAMTVMPHTDRVISRATDPVAKELVCAEDAPQVCVSRIHSGLLSEVTPAAKEALTVLAKLPDAPTRVHDDTSTYLPDVYPQWNKDTVLFTLEVGNDGHVRDKENLAASIVAEAFSGPPGCEKNPIGVERMAAAYWLIGREPVEPDSDYVDYVAEAKELWRDLGQLPRAEADKRVAALHKAAQKCAVGENSLSTGKP</sequence>